<protein>
    <submittedName>
        <fullName evidence="1">Uncharacterized protein</fullName>
    </submittedName>
</protein>
<keyword evidence="2" id="KW-1185">Reference proteome</keyword>
<gene>
    <name evidence="1" type="ORF">SEMRO_2735_G335910.1</name>
</gene>
<evidence type="ECO:0000313" key="1">
    <source>
        <dbReference type="EMBL" id="CAB9530084.1"/>
    </source>
</evidence>
<dbReference type="Proteomes" id="UP001153069">
    <property type="component" value="Unassembled WGS sequence"/>
</dbReference>
<comment type="caution">
    <text evidence="1">The sequence shown here is derived from an EMBL/GenBank/DDBJ whole genome shotgun (WGS) entry which is preliminary data.</text>
</comment>
<proteinExistence type="predicted"/>
<reference evidence="1" key="1">
    <citation type="submission" date="2020-06" db="EMBL/GenBank/DDBJ databases">
        <authorList>
            <consortium name="Plant Systems Biology data submission"/>
        </authorList>
    </citation>
    <scope>NUCLEOTIDE SEQUENCE</scope>
    <source>
        <strain evidence="1">D6</strain>
    </source>
</reference>
<name>A0A9N8F3K2_9STRA</name>
<accession>A0A9N8F3K2</accession>
<evidence type="ECO:0000313" key="2">
    <source>
        <dbReference type="Proteomes" id="UP001153069"/>
    </source>
</evidence>
<sequence>MTTALLETPVQLDTTLNDDGLADPSSPAVIPETMTTALLETPVQLDTTLNDDGLGIPLALQIPVFMITVPRQVAASPVKMQRKMPFRSLPIQMSRTSMILRA</sequence>
<organism evidence="1 2">
    <name type="scientific">Seminavis robusta</name>
    <dbReference type="NCBI Taxonomy" id="568900"/>
    <lineage>
        <taxon>Eukaryota</taxon>
        <taxon>Sar</taxon>
        <taxon>Stramenopiles</taxon>
        <taxon>Ochrophyta</taxon>
        <taxon>Bacillariophyta</taxon>
        <taxon>Bacillariophyceae</taxon>
        <taxon>Bacillariophycidae</taxon>
        <taxon>Naviculales</taxon>
        <taxon>Naviculaceae</taxon>
        <taxon>Seminavis</taxon>
    </lineage>
</organism>
<dbReference type="AlphaFoldDB" id="A0A9N8F3K2"/>
<dbReference type="EMBL" id="CAICTM010002733">
    <property type="protein sequence ID" value="CAB9530084.1"/>
    <property type="molecule type" value="Genomic_DNA"/>
</dbReference>